<name>A0A7H1M9R9_9NEIS</name>
<feature type="transmembrane region" description="Helical" evidence="1">
    <location>
        <begin position="31"/>
        <end position="49"/>
    </location>
</feature>
<organism evidence="2 3">
    <name type="scientific">Neisseria musculi</name>
    <dbReference type="NCBI Taxonomy" id="1815583"/>
    <lineage>
        <taxon>Bacteria</taxon>
        <taxon>Pseudomonadati</taxon>
        <taxon>Pseudomonadota</taxon>
        <taxon>Betaproteobacteria</taxon>
        <taxon>Neisseriales</taxon>
        <taxon>Neisseriaceae</taxon>
        <taxon>Neisseria</taxon>
    </lineage>
</organism>
<dbReference type="AlphaFoldDB" id="A0A7H1M9R9"/>
<dbReference type="PANTHER" id="PTHR30367">
    <property type="entry name" value="P-HYDROXYBENZOIC ACID EFFLUX PUMP SUBUNIT AAEA-RELATED"/>
    <property type="match status" value="1"/>
</dbReference>
<dbReference type="SUPFAM" id="SSF111369">
    <property type="entry name" value="HlyD-like secretion proteins"/>
    <property type="match status" value="1"/>
</dbReference>
<dbReference type="PANTHER" id="PTHR30367:SF12">
    <property type="entry name" value="P-HYDROXYBENZOIC ACID EFFLUX PUMP SUBUNIT AAEA"/>
    <property type="match status" value="1"/>
</dbReference>
<dbReference type="InterPro" id="IPR050393">
    <property type="entry name" value="MFP_Efflux_Pump"/>
</dbReference>
<dbReference type="Gene3D" id="2.40.50.100">
    <property type="match status" value="1"/>
</dbReference>
<accession>A0A7H1M9R9</accession>
<dbReference type="Gene3D" id="1.10.287.470">
    <property type="entry name" value="Helix hairpin bin"/>
    <property type="match status" value="1"/>
</dbReference>
<dbReference type="Proteomes" id="UP000516412">
    <property type="component" value="Chromosome"/>
</dbReference>
<evidence type="ECO:0000256" key="1">
    <source>
        <dbReference type="SAM" id="Phobius"/>
    </source>
</evidence>
<proteinExistence type="predicted"/>
<reference evidence="2" key="1">
    <citation type="submission" date="2024-06" db="EMBL/GenBank/DDBJ databases">
        <title>Complete Genome Sequence of mouse commensal type strain Neisseria musculi.</title>
        <authorList>
            <person name="Thapa E."/>
            <person name="Aluvathingal J."/>
            <person name="Nadendla S."/>
            <person name="Mehta A."/>
            <person name="Tettelin H."/>
            <person name="Weyand N.J."/>
        </authorList>
    </citation>
    <scope>NUCLEOTIDE SEQUENCE</scope>
    <source>
        <strain evidence="2">NW831</strain>
    </source>
</reference>
<dbReference type="EMBL" id="CP060414">
    <property type="protein sequence ID" value="QNT58384.1"/>
    <property type="molecule type" value="Genomic_DNA"/>
</dbReference>
<dbReference type="KEGG" id="nmus:H7A79_0372"/>
<sequence length="143" mass="16068">MELMLLLIYSSICIFIFKVFRIPLNKWTVPTAILGGVVMLTGMLLVMNYNHPYTRAGSQYYISTPIIPNIRGRVVEVADIKPNQLVKKGDVLFKIDPTPYQAAVDLRKAELADAESSIKTIDSDYQSAKARVEEAKLTMARCK</sequence>
<evidence type="ECO:0000313" key="2">
    <source>
        <dbReference type="EMBL" id="QNT58384.1"/>
    </source>
</evidence>
<protein>
    <submittedName>
        <fullName evidence="2">HlyD secretion family protein</fullName>
    </submittedName>
</protein>
<keyword evidence="3" id="KW-1185">Reference proteome</keyword>
<gene>
    <name evidence="2" type="ORF">H7A79_0372</name>
</gene>
<evidence type="ECO:0000313" key="3">
    <source>
        <dbReference type="Proteomes" id="UP000516412"/>
    </source>
</evidence>
<keyword evidence="1" id="KW-0472">Membrane</keyword>
<keyword evidence="1" id="KW-0812">Transmembrane</keyword>
<keyword evidence="1" id="KW-1133">Transmembrane helix</keyword>